<protein>
    <submittedName>
        <fullName evidence="1">DGQHR domain-containing protein</fullName>
    </submittedName>
</protein>
<sequence>MAKYINRNDYITAKFGNVNAYIFTACVKEILPIYYVAVRGRDNEEGAVQRVLNKRRISSIADFVLDGNMFFNPFILNWVDENYPLEFNDNGIKVPLIRDGAQVIDGQHRLEGLRVAYEVNKNIGEKEIIIIMTERLTTKDAAQIFLNINSEQKPVPKSLVYDLFGEVKDKDYHIVRATDIANMLHDDKNSPYYQCIKLPGAKQGSLKVDLSTVVNVLKGYTISDGLFKQYNLGDLESQYKVIFNFCSVIKEYYEDDGEWLKNVNPFMTNAGFYSMIQFLCEDILPKCVEKKSFEKKVIKALLPLNEIGLLYREDIKNIQGKEQRAEVYKYLKSALLREIPNQNEYKF</sequence>
<dbReference type="InterPro" id="IPR017601">
    <property type="entry name" value="DGQHR-contain_dom"/>
</dbReference>
<evidence type="ECO:0000313" key="1">
    <source>
        <dbReference type="EMBL" id="GLB30057.1"/>
    </source>
</evidence>
<reference evidence="1 2" key="1">
    <citation type="journal article" date="2024" name="Int. J. Syst. Evol. Microbiol.">
        <title>Lacrimispora brassicae sp. nov. isolated from fermented cabbage, and proposal of Clostridium indicum Gundawar et al. 2019 and Clostridium methoxybenzovorans Mechichi et al. 1999 as heterotypic synonyms of Lacrimispora amygdalina (Parshina et al. 2003) Haas and Blanchard 2020 and Lacrimispora indolis (McClung and McCoy 1957) Haas and Blanchard 2020, respectively.</title>
        <authorList>
            <person name="Kobayashi H."/>
            <person name="Tanizawa Y."/>
            <person name="Sakamoto M."/>
            <person name="Ohkuma M."/>
            <person name="Tohno M."/>
        </authorList>
    </citation>
    <scope>NUCLEOTIDE SEQUENCE [LARGE SCALE GENOMIC DNA]</scope>
    <source>
        <strain evidence="1 2">DSM 12857</strain>
    </source>
</reference>
<accession>A0ABQ5M5G4</accession>
<dbReference type="Proteomes" id="UP001419084">
    <property type="component" value="Unassembled WGS sequence"/>
</dbReference>
<gene>
    <name evidence="1" type="ORF">LAD12857_19800</name>
</gene>
<comment type="caution">
    <text evidence="1">The sequence shown here is derived from an EMBL/GenBank/DDBJ whole genome shotgun (WGS) entry which is preliminary data.</text>
</comment>
<dbReference type="CDD" id="cd16413">
    <property type="entry name" value="DGQHR_domain"/>
    <property type="match status" value="1"/>
</dbReference>
<dbReference type="Pfam" id="PF14072">
    <property type="entry name" value="DndB"/>
    <property type="match status" value="1"/>
</dbReference>
<dbReference type="InterPro" id="IPR017642">
    <property type="entry name" value="DNA_S_mod_DndB"/>
</dbReference>
<evidence type="ECO:0000313" key="2">
    <source>
        <dbReference type="Proteomes" id="UP001419084"/>
    </source>
</evidence>
<proteinExistence type="predicted"/>
<keyword evidence="2" id="KW-1185">Reference proteome</keyword>
<dbReference type="PROSITE" id="PS51257">
    <property type="entry name" value="PROKAR_LIPOPROTEIN"/>
    <property type="match status" value="1"/>
</dbReference>
<organism evidence="1 2">
    <name type="scientific">Lacrimispora amygdalina</name>
    <dbReference type="NCBI Taxonomy" id="253257"/>
    <lineage>
        <taxon>Bacteria</taxon>
        <taxon>Bacillati</taxon>
        <taxon>Bacillota</taxon>
        <taxon>Clostridia</taxon>
        <taxon>Lachnospirales</taxon>
        <taxon>Lachnospiraceae</taxon>
        <taxon>Lacrimispora</taxon>
    </lineage>
</organism>
<dbReference type="RefSeq" id="WP_346065180.1">
    <property type="nucleotide sequence ID" value="NZ_BRPJ01000033.1"/>
</dbReference>
<dbReference type="NCBIfam" id="TIGR03187">
    <property type="entry name" value="DGQHR"/>
    <property type="match status" value="1"/>
</dbReference>
<name>A0ABQ5M5G4_9FIRM</name>
<dbReference type="EMBL" id="BRPJ01000033">
    <property type="protein sequence ID" value="GLB30057.1"/>
    <property type="molecule type" value="Genomic_DNA"/>
</dbReference>